<feature type="domain" description="Peptidase M60" evidence="1">
    <location>
        <begin position="28"/>
        <end position="318"/>
    </location>
</feature>
<evidence type="ECO:0000259" key="1">
    <source>
        <dbReference type="PROSITE" id="PS51723"/>
    </source>
</evidence>
<dbReference type="GeneID" id="37617022"/>
<accession>A0A1D8QLJ2</accession>
<sequence>MSDRQCETRDITTLTVQVVNIPYTTSNQGRSPVGVFIKAGAYIDIRLNAGSPVYPIVFELMNNNRNTEFTITVMRHGMNETRLIQNDSALFVRWIKRPGRYSAILNIRGDYLKLPMYSGNLSKFRSEYASSECEYAYLNLGRVAMLVPPTDKVNTLALDLRVLAKYYSQITQHYDTTTGTNTYACVPFFIKADAGGPGDHYYSDSYIANSANTLGPFLLSTITNWPALHQIGHGYDHHFTNNTSLKEVWSSVLADSMQYQWMNTTERQNLPMIYDGDRREHAEAEIVKELAESVAFHDLDTNWRTILLAFVLKSNFGTATWRNMYSEENQIYDTFLRMVMQCSADLLAYFSLISLSIPIYVNVEEHIYARAYPFSAALAYHKPSVYPVRFLIDDYDTVSNNYDLKMFLDSNLSLVSVNDLVQAKIVQEKVTVKCVIDDPTQIIDEVYSLYDGSKLMQQGIITESLTIEFSQLYHGVYTLRPPRGLDKRYKIKLDTMYTHLIVDGAEKEHTLVYTPYNHSDLCYHTGHILSPQNGYCATFYIDFVNKKIVVDVHLADPVPTSPNIIFVRILIDTPSNKLDIMGANTPLGRHVLNFVPGAVLRILTDPQHLSLLVIFDNDVLFENSFKLLEDHIEERPDSDFIIENINQAGRWLDVHRNMLFVENEVSDDIYLAVQHFKDDEIYEELVTVFQHYFPQKLRPDYNYLFTFNNSVGIPVIVLTCNTLNNVANLIIYTGRVDFDNDNSDVYVGVEIITDKEILYSRYLTSETEVANLININDLLIKNGSIIKLIHAQPENLYLLKSGQIQDVSFKTDNTLIVVNNQLVLQDEV</sequence>
<dbReference type="KEGG" id="vg:37617022"/>
<proteinExistence type="predicted"/>
<dbReference type="RefSeq" id="YP_009506217.1">
    <property type="nucleotide sequence ID" value="NC_038375.1"/>
</dbReference>
<protein>
    <submittedName>
        <fullName evidence="2">Enhancin-1</fullName>
    </submittedName>
</protein>
<evidence type="ECO:0000313" key="2">
    <source>
        <dbReference type="EMBL" id="AOW41485.1"/>
    </source>
</evidence>
<name>A0A1D8QLJ2_GVTN</name>
<reference evidence="2 3" key="1">
    <citation type="submission" date="2016-02" db="EMBL/GenBank/DDBJ databases">
        <title>Genome sequence of a new Betabaculovirus TnGV isolated from the cabagge looper Trichoplusia ni (Lepidoptera: Noctuidae).</title>
        <authorList>
            <person name="Del Rincon-Castro M.C."/>
            <person name="Bivian-Hernandez Mdl.A."/>
            <person name="Lopez-Tlacomulco J.J."/>
            <person name="Ibarra J.E."/>
        </authorList>
    </citation>
    <scope>NUCLEOTIDE SEQUENCE [LARGE SCALE GENOMIC DNA]</scope>
    <source>
        <strain evidence="2">LBIV-12</strain>
    </source>
</reference>
<dbReference type="Proteomes" id="UP000232707">
    <property type="component" value="Segment"/>
</dbReference>
<keyword evidence="3" id="KW-1185">Reference proteome</keyword>
<organism evidence="2 3">
    <name type="scientific">Trichoplusia ni granulovirus LBIV-12</name>
    <dbReference type="NCBI Taxonomy" id="1916701"/>
    <lineage>
        <taxon>Viruses</taxon>
        <taxon>Viruses incertae sedis</taxon>
        <taxon>Naldaviricetes</taxon>
        <taxon>Lefavirales</taxon>
        <taxon>Baculoviridae</taxon>
        <taxon>Betabaculovirus</taxon>
        <taxon>Betabaculovirus trini</taxon>
    </lineage>
</organism>
<dbReference type="PROSITE" id="PS51723">
    <property type="entry name" value="PEPTIDASE_M60"/>
    <property type="match status" value="1"/>
</dbReference>
<evidence type="ECO:0000313" key="3">
    <source>
        <dbReference type="Proteomes" id="UP000232707"/>
    </source>
</evidence>
<dbReference type="InterPro" id="IPR031161">
    <property type="entry name" value="Peptidase_M60_dom"/>
</dbReference>
<dbReference type="EMBL" id="KU752557">
    <property type="protein sequence ID" value="AOW41485.1"/>
    <property type="molecule type" value="Genomic_DNA"/>
</dbReference>